<dbReference type="InterPro" id="IPR036116">
    <property type="entry name" value="FN3_sf"/>
</dbReference>
<dbReference type="RefSeq" id="XP_012619115.1">
    <property type="nucleotide sequence ID" value="XM_012763661.2"/>
</dbReference>
<keyword evidence="7 12" id="KW-0675">Receptor</keyword>
<evidence type="ECO:0000256" key="5">
    <source>
        <dbReference type="ARBA" id="ARBA00022989"/>
    </source>
</evidence>
<dbReference type="CTD" id="1438"/>
<evidence type="ECO:0000256" key="9">
    <source>
        <dbReference type="SAM" id="MobiDB-lite"/>
    </source>
</evidence>
<feature type="transmembrane region" description="Helical" evidence="10">
    <location>
        <begin position="193"/>
        <end position="214"/>
    </location>
</feature>
<dbReference type="InterPro" id="IPR013783">
    <property type="entry name" value="Ig-like_fold"/>
</dbReference>
<dbReference type="Gene3D" id="2.60.40.10">
    <property type="entry name" value="Immunoglobulins"/>
    <property type="match status" value="2"/>
</dbReference>
<dbReference type="GO" id="GO:0004896">
    <property type="term" value="F:cytokine receptor activity"/>
    <property type="evidence" value="ECO:0007669"/>
    <property type="project" value="InterPro"/>
</dbReference>
<comment type="subcellular location">
    <subcellularLocation>
        <location evidence="1">Membrane</location>
        <topology evidence="1">Single-pass type I membrane protein</topology>
    </subcellularLocation>
</comment>
<sequence>MNCTWARGPAAPADVQYFLYIRDSRRKQERECPRYTPHLGTHLGCHLRNLSGLTFRNYFLLNGSSRATTRIQFLDSILSTKEIERYGPPANVSISCNATSCLIRWDTPRTRRALSHREFQYQLDVQRKRAPPGGRSPLIEVSGDLGNRYHFPSSEPRAKHVVQIRAADARALQWGSWSEPMEFGSEDAGSSLLLLYLLVVLGTLLTALGLGFLFKRFLRVQTLFPPVPQIKDKLSDSHQITWAEFTPGAGKGDPEEVLSVEEVPRPSDGL</sequence>
<feature type="domain" description="Fibronectin type-III" evidence="11">
    <location>
        <begin position="88"/>
        <end position="188"/>
    </location>
</feature>
<evidence type="ECO:0000256" key="1">
    <source>
        <dbReference type="ARBA" id="ARBA00004479"/>
    </source>
</evidence>
<evidence type="ECO:0000256" key="10">
    <source>
        <dbReference type="SAM" id="Phobius"/>
    </source>
</evidence>
<dbReference type="FunFam" id="2.60.40.10:FF:001515">
    <property type="entry name" value="Colony stimulating factor 2 receptor alpha subunit"/>
    <property type="match status" value="1"/>
</dbReference>
<evidence type="ECO:0000259" key="11">
    <source>
        <dbReference type="PROSITE" id="PS50853"/>
    </source>
</evidence>
<keyword evidence="6 10" id="KW-0472">Membrane</keyword>
<evidence type="ECO:0000256" key="2">
    <source>
        <dbReference type="ARBA" id="ARBA00008159"/>
    </source>
</evidence>
<organism evidence="13">
    <name type="scientific">Microcebus murinus</name>
    <name type="common">Gray mouse lemur</name>
    <name type="synonym">Lemur murinus</name>
    <dbReference type="NCBI Taxonomy" id="30608"/>
    <lineage>
        <taxon>Eukaryota</taxon>
        <taxon>Metazoa</taxon>
        <taxon>Chordata</taxon>
        <taxon>Craniata</taxon>
        <taxon>Vertebrata</taxon>
        <taxon>Euteleostomi</taxon>
        <taxon>Mammalia</taxon>
        <taxon>Eutheria</taxon>
        <taxon>Euarchontoglires</taxon>
        <taxon>Primates</taxon>
        <taxon>Strepsirrhini</taxon>
        <taxon>Lemuriformes</taxon>
        <taxon>Cheirogaleidae</taxon>
        <taxon>Microcebus</taxon>
    </lineage>
</organism>
<dbReference type="AlphaFoldDB" id="A0A8B7G9R4"/>
<comment type="similarity">
    <text evidence="2">Belongs to the type I cytokine receptor family. Type 5 subfamily.</text>
</comment>
<dbReference type="RefSeq" id="XP_012619106.1">
    <property type="nucleotide sequence ID" value="XM_012763652.2"/>
</dbReference>
<evidence type="ECO:0000313" key="13">
    <source>
        <dbReference type="RefSeq" id="XP_012619115.1"/>
    </source>
</evidence>
<dbReference type="OrthoDB" id="9835959at2759"/>
<protein>
    <submittedName>
        <fullName evidence="12 13">Granulocyte-macrophage colony-stimulating factor receptor subunit alpha isoform X1</fullName>
    </submittedName>
</protein>
<keyword evidence="4" id="KW-0732">Signal</keyword>
<keyword evidence="8" id="KW-0325">Glycoprotein</keyword>
<dbReference type="InterPro" id="IPR003961">
    <property type="entry name" value="FN3_dom"/>
</dbReference>
<evidence type="ECO:0000256" key="7">
    <source>
        <dbReference type="ARBA" id="ARBA00023170"/>
    </source>
</evidence>
<dbReference type="GeneID" id="105870809"/>
<evidence type="ECO:0000256" key="6">
    <source>
        <dbReference type="ARBA" id="ARBA00023136"/>
    </source>
</evidence>
<accession>A0A8B7G9R4</accession>
<dbReference type="PROSITE" id="PS01356">
    <property type="entry name" value="HEMATOPO_REC_S_F2"/>
    <property type="match status" value="1"/>
</dbReference>
<proteinExistence type="inferred from homology"/>
<dbReference type="PANTHER" id="PTHR23037">
    <property type="entry name" value="CYTOKINE RECEPTOR"/>
    <property type="match status" value="1"/>
</dbReference>
<keyword evidence="5 10" id="KW-1133">Transmembrane helix</keyword>
<reference evidence="12 13" key="1">
    <citation type="submission" date="2023-09" db="UniProtKB">
        <authorList>
            <consortium name="RefSeq"/>
        </authorList>
    </citation>
    <scope>IDENTIFICATION</scope>
    <source>
        <tissue evidence="12 13">Liver</tissue>
    </source>
</reference>
<dbReference type="CDD" id="cd00063">
    <property type="entry name" value="FN3"/>
    <property type="match status" value="1"/>
</dbReference>
<dbReference type="InterPro" id="IPR003532">
    <property type="entry name" value="Short_hematopoietin_rcpt_2_CS"/>
</dbReference>
<feature type="region of interest" description="Disordered" evidence="9">
    <location>
        <begin position="245"/>
        <end position="270"/>
    </location>
</feature>
<keyword evidence="3 10" id="KW-0812">Transmembrane</keyword>
<evidence type="ECO:0000256" key="8">
    <source>
        <dbReference type="ARBA" id="ARBA00023180"/>
    </source>
</evidence>
<dbReference type="PANTHER" id="PTHR23037:SF46">
    <property type="entry name" value="INTERLEUKIN 5 RECEPTOR SUBUNIT ALPHA"/>
    <property type="match status" value="1"/>
</dbReference>
<evidence type="ECO:0000256" key="4">
    <source>
        <dbReference type="ARBA" id="ARBA00022729"/>
    </source>
</evidence>
<evidence type="ECO:0000256" key="3">
    <source>
        <dbReference type="ARBA" id="ARBA00022692"/>
    </source>
</evidence>
<dbReference type="Pfam" id="PF09240">
    <property type="entry name" value="IL6Ra-bind"/>
    <property type="match status" value="1"/>
</dbReference>
<dbReference type="KEGG" id="mmur:105870809"/>
<gene>
    <name evidence="12 13" type="primary">CSF2RA</name>
</gene>
<dbReference type="SUPFAM" id="SSF49265">
    <property type="entry name" value="Fibronectin type III"/>
    <property type="match status" value="2"/>
</dbReference>
<dbReference type="PROSITE" id="PS50853">
    <property type="entry name" value="FN3"/>
    <property type="match status" value="1"/>
</dbReference>
<dbReference type="GO" id="GO:0009897">
    <property type="term" value="C:external side of plasma membrane"/>
    <property type="evidence" value="ECO:0007669"/>
    <property type="project" value="TreeGrafter"/>
</dbReference>
<name>A0A8B7G9R4_MICMU</name>
<evidence type="ECO:0000313" key="12">
    <source>
        <dbReference type="RefSeq" id="XP_012619106.1"/>
    </source>
</evidence>
<dbReference type="InterPro" id="IPR015321">
    <property type="entry name" value="TypeI_recpt_CBD"/>
</dbReference>